<evidence type="ECO:0000313" key="4">
    <source>
        <dbReference type="Proteomes" id="UP000319783"/>
    </source>
</evidence>
<dbReference type="AlphaFoldDB" id="A0A533QAJ6"/>
<dbReference type="InterPro" id="IPR050256">
    <property type="entry name" value="Glycosyltransferase_2"/>
</dbReference>
<protein>
    <submittedName>
        <fullName evidence="3">Glycosyltransferase involved in cell wall biogenesis</fullName>
    </submittedName>
</protein>
<comment type="caution">
    <text evidence="3">The sequence shown here is derived from an EMBL/GenBank/DDBJ whole genome shotgun (WGS) entry which is preliminary data.</text>
</comment>
<dbReference type="Pfam" id="PF00535">
    <property type="entry name" value="Glycos_transf_2"/>
    <property type="match status" value="1"/>
</dbReference>
<name>A0A533QAJ6_9BACT</name>
<reference evidence="3 4" key="1">
    <citation type="submission" date="2019-04" db="EMBL/GenBank/DDBJ databases">
        <title>Genome of a novel bacterium Candidatus Jettenia ecosi reconstructed from metagenome of an anammox bioreactor.</title>
        <authorList>
            <person name="Mardanov A.V."/>
            <person name="Beletsky A.V."/>
            <person name="Ravin N.V."/>
            <person name="Botchkova E.A."/>
            <person name="Litti Y.V."/>
            <person name="Nozhevnikova A.N."/>
        </authorList>
    </citation>
    <scope>NUCLEOTIDE SEQUENCE [LARGE SCALE GENOMIC DNA]</scope>
    <source>
        <strain evidence="3">J2</strain>
    </source>
</reference>
<dbReference type="Proteomes" id="UP000319783">
    <property type="component" value="Unassembled WGS sequence"/>
</dbReference>
<evidence type="ECO:0000259" key="2">
    <source>
        <dbReference type="Pfam" id="PF00535"/>
    </source>
</evidence>
<sequence length="346" mass="38957">MTSDICVVIPAYNASATIKDVVRGSLKYISRVIVADDGSTDDTASAASKAGAEVLVIEKNKGKGNALKLLFQKAIEEGYRSVISMDADGQHDPEDIPQFLAIYTSHPDDIIVGSRMHEKEKIPRARYNSMCIARFYISLVANQFLEDTQCGFRLYPLSIIQRLRLMTERYVTETELLIKAGDMGIHIRFVKVKTIYSEHGSHFKPITDITSITAYIISYAHIKWFIEGVTSNNQNTYSAKNYVRDRIGENKKTDVLFQILTAFTALPATLIFLAEYVILPPFIPHNFASIRKLGCGFSKITIATQMLPFVLLFAVVEKAMKRAGFQVNLVDRFIGRFYSNLWKGKK</sequence>
<dbReference type="InterPro" id="IPR029044">
    <property type="entry name" value="Nucleotide-diphossugar_trans"/>
</dbReference>
<evidence type="ECO:0000313" key="3">
    <source>
        <dbReference type="EMBL" id="TLD41736.1"/>
    </source>
</evidence>
<feature type="domain" description="Glycosyltransferase 2-like" evidence="2">
    <location>
        <begin position="6"/>
        <end position="147"/>
    </location>
</feature>
<keyword evidence="1" id="KW-0812">Transmembrane</keyword>
<keyword evidence="1" id="KW-0472">Membrane</keyword>
<keyword evidence="3" id="KW-0808">Transferase</keyword>
<organism evidence="3 4">
    <name type="scientific">Candidatus Jettenia ecosi</name>
    <dbReference type="NCBI Taxonomy" id="2494326"/>
    <lineage>
        <taxon>Bacteria</taxon>
        <taxon>Pseudomonadati</taxon>
        <taxon>Planctomycetota</taxon>
        <taxon>Candidatus Brocadiia</taxon>
        <taxon>Candidatus Brocadiales</taxon>
        <taxon>Candidatus Brocadiaceae</taxon>
        <taxon>Candidatus Jettenia</taxon>
    </lineage>
</organism>
<dbReference type="SUPFAM" id="SSF53448">
    <property type="entry name" value="Nucleotide-diphospho-sugar transferases"/>
    <property type="match status" value="1"/>
</dbReference>
<feature type="transmembrane region" description="Helical" evidence="1">
    <location>
        <begin position="255"/>
        <end position="277"/>
    </location>
</feature>
<dbReference type="PANTHER" id="PTHR48090">
    <property type="entry name" value="UNDECAPRENYL-PHOSPHATE 4-DEOXY-4-FORMAMIDO-L-ARABINOSE TRANSFERASE-RELATED"/>
    <property type="match status" value="1"/>
</dbReference>
<dbReference type="InterPro" id="IPR001173">
    <property type="entry name" value="Glyco_trans_2-like"/>
</dbReference>
<keyword evidence="1" id="KW-1133">Transmembrane helix</keyword>
<dbReference type="PANTHER" id="PTHR48090:SF6">
    <property type="entry name" value="SLR5056 PROTEIN"/>
    <property type="match status" value="1"/>
</dbReference>
<evidence type="ECO:0000256" key="1">
    <source>
        <dbReference type="SAM" id="Phobius"/>
    </source>
</evidence>
<accession>A0A533QAJ6</accession>
<dbReference type="Gene3D" id="3.90.550.10">
    <property type="entry name" value="Spore Coat Polysaccharide Biosynthesis Protein SpsA, Chain A"/>
    <property type="match status" value="1"/>
</dbReference>
<dbReference type="CDD" id="cd04179">
    <property type="entry name" value="DPM_DPG-synthase_like"/>
    <property type="match status" value="1"/>
</dbReference>
<feature type="transmembrane region" description="Helical" evidence="1">
    <location>
        <begin position="297"/>
        <end position="316"/>
    </location>
</feature>
<gene>
    <name evidence="3" type="ORF">JETT_2031</name>
</gene>
<dbReference type="GO" id="GO:0016740">
    <property type="term" value="F:transferase activity"/>
    <property type="evidence" value="ECO:0007669"/>
    <property type="project" value="UniProtKB-KW"/>
</dbReference>
<proteinExistence type="predicted"/>
<dbReference type="EMBL" id="SULG01000038">
    <property type="protein sequence ID" value="TLD41736.1"/>
    <property type="molecule type" value="Genomic_DNA"/>
</dbReference>